<gene>
    <name evidence="1" type="ORF">LCOR_08593.1</name>
</gene>
<reference evidence="1" key="1">
    <citation type="submission" date="2013-08" db="EMBL/GenBank/DDBJ databases">
        <title>Gene expansion shapes genome architecture in the human pathogen Lichtheimia corymbifera: an evolutionary genomics analysis in the ancient terrestrial Mucorales (Mucoromycotina).</title>
        <authorList>
            <person name="Schwartze V.U."/>
            <person name="Winter S."/>
            <person name="Shelest E."/>
            <person name="Marcet-Houben M."/>
            <person name="Horn F."/>
            <person name="Wehner S."/>
            <person name="Hoffmann K."/>
            <person name="Riege K."/>
            <person name="Sammeth M."/>
            <person name="Nowrousian M."/>
            <person name="Valiante V."/>
            <person name="Linde J."/>
            <person name="Jacobsen I.D."/>
            <person name="Marz M."/>
            <person name="Brakhage A.A."/>
            <person name="Gabaldon T."/>
            <person name="Bocker S."/>
            <person name="Voigt K."/>
        </authorList>
    </citation>
    <scope>NUCLEOTIDE SEQUENCE [LARGE SCALE GENOMIC DNA]</scope>
    <source>
        <strain evidence="1">FSU 9682</strain>
    </source>
</reference>
<proteinExistence type="predicted"/>
<sequence length="100" mass="10980">MTPPLNNDVQRLRFVVQEVDNLAICATNHYLLQASHDRLGHHLQVWTMDIWEMLVQSGYGLVGHLDNGILQADDGMTGVVPGNTTVGRKGFGSGVMHTVL</sequence>
<evidence type="ECO:0000313" key="1">
    <source>
        <dbReference type="EMBL" id="CDH57683.1"/>
    </source>
</evidence>
<name>A0A068S5M0_9FUNG</name>
<dbReference type="AlphaFoldDB" id="A0A068S5M0"/>
<comment type="caution">
    <text evidence="1">The sequence shown here is derived from an EMBL/GenBank/DDBJ whole genome shotgun (WGS) entry which is preliminary data.</text>
</comment>
<dbReference type="Proteomes" id="UP000027586">
    <property type="component" value="Unassembled WGS sequence"/>
</dbReference>
<accession>A0A068S5M0</accession>
<evidence type="ECO:0000313" key="2">
    <source>
        <dbReference type="Proteomes" id="UP000027586"/>
    </source>
</evidence>
<dbReference type="EMBL" id="CBTN010000048">
    <property type="protein sequence ID" value="CDH57683.1"/>
    <property type="molecule type" value="Genomic_DNA"/>
</dbReference>
<dbReference type="VEuPathDB" id="FungiDB:LCOR_08593.1"/>
<protein>
    <submittedName>
        <fullName evidence="1">Uncharacterized protein</fullName>
    </submittedName>
</protein>
<keyword evidence="2" id="KW-1185">Reference proteome</keyword>
<organism evidence="1 2">
    <name type="scientific">Lichtheimia corymbifera JMRC:FSU:9682</name>
    <dbReference type="NCBI Taxonomy" id="1263082"/>
    <lineage>
        <taxon>Eukaryota</taxon>
        <taxon>Fungi</taxon>
        <taxon>Fungi incertae sedis</taxon>
        <taxon>Mucoromycota</taxon>
        <taxon>Mucoromycotina</taxon>
        <taxon>Mucoromycetes</taxon>
        <taxon>Mucorales</taxon>
        <taxon>Lichtheimiaceae</taxon>
        <taxon>Lichtheimia</taxon>
    </lineage>
</organism>